<reference evidence="3" key="1">
    <citation type="submission" date="2014-03" db="EMBL/GenBank/DDBJ databases">
        <title>The Genome Sequence of Puccinia striiformis f. sp. tritici PST-78.</title>
        <authorList>
            <consortium name="The Broad Institute Genome Sequencing Platform"/>
            <person name="Cuomo C."/>
            <person name="Hulbert S."/>
            <person name="Chen X."/>
            <person name="Walker B."/>
            <person name="Young S.K."/>
            <person name="Zeng Q."/>
            <person name="Gargeya S."/>
            <person name="Fitzgerald M."/>
            <person name="Haas B."/>
            <person name="Abouelleil A."/>
            <person name="Alvarado L."/>
            <person name="Arachchi H.M."/>
            <person name="Berlin A.M."/>
            <person name="Chapman S.B."/>
            <person name="Goldberg J."/>
            <person name="Griggs A."/>
            <person name="Gujja S."/>
            <person name="Hansen M."/>
            <person name="Howarth C."/>
            <person name="Imamovic A."/>
            <person name="Larimer J."/>
            <person name="McCowan C."/>
            <person name="Montmayeur A."/>
            <person name="Murphy C."/>
            <person name="Neiman D."/>
            <person name="Pearson M."/>
            <person name="Priest M."/>
            <person name="Roberts A."/>
            <person name="Saif S."/>
            <person name="Shea T."/>
            <person name="Sisk P."/>
            <person name="Sykes S."/>
            <person name="Wortman J."/>
            <person name="Nusbaum C."/>
            <person name="Birren B."/>
        </authorList>
    </citation>
    <scope>NUCLEOTIDE SEQUENCE [LARGE SCALE GENOMIC DNA]</scope>
    <source>
        <strain evidence="3">race PST-78</strain>
    </source>
</reference>
<protein>
    <submittedName>
        <fullName evidence="2">Uncharacterized protein</fullName>
    </submittedName>
</protein>
<feature type="region of interest" description="Disordered" evidence="1">
    <location>
        <begin position="338"/>
        <end position="434"/>
    </location>
</feature>
<feature type="compositionally biased region" description="Low complexity" evidence="1">
    <location>
        <begin position="374"/>
        <end position="393"/>
    </location>
</feature>
<gene>
    <name evidence="2" type="ORF">PSTG_01405</name>
</gene>
<dbReference type="AlphaFoldDB" id="A0A0L0W2V5"/>
<feature type="region of interest" description="Disordered" evidence="1">
    <location>
        <begin position="460"/>
        <end position="503"/>
    </location>
</feature>
<dbReference type="Proteomes" id="UP000054564">
    <property type="component" value="Unassembled WGS sequence"/>
</dbReference>
<sequence length="622" mass="69322">MEYSNYLNFNTGESQPGMNYSNYLGETQAQESQLLPSQVQGTPSVGLFFEETQVNPAANADIVSPNDLMPPIINKTPVVDSPTGVSPEPVAKLQLVELDYELYVDNLDHLLTGDNRAKAKKNEKIFPARNAIPTLNTDLLQWQWDNLKIHIFNILGPTRKNLRKYIDKVEQINQLRWHLYIPNSHVYPAKKNYLVNSHDQFLPFAQEVARKPPSKVVIRLEMEDKGAKAKCQADAKHQDDSLAIAVGEEEGIEQLERERARLILNKNADVNGDPVGPWVVKLRAHLARKCQAKSSECPFLQHPVDPNLVLRVTHDALWLWARVLYQKSLGNVTDHNRLITWDDPPPPQGDLFKWEPRSTLTPSKDVSLHHRASKSSSSRSSCPVTPTPNTTVVTKKHAHSVQPTRMAHSPSSDSTASGAKAGASPISVSLSKGKQKMDSLIPLLDESEQSSDINLLAQGTYESPDRSEISRSPSIEYLNKPSFSSERPYMNGSPSRKLARSPNGYPVHAFRSMSVRRANSPSPTRKHPTVSAHRLPLTDTGRALGMTDFLVHCNIRADDQMCLTLISGHCIHHWSFFQGQTPDDLIRIGFPRGPATLISNGASELEATMVTPEARLNSEEEE</sequence>
<evidence type="ECO:0000313" key="3">
    <source>
        <dbReference type="Proteomes" id="UP000054564"/>
    </source>
</evidence>
<accession>A0A0L0W2V5</accession>
<organism evidence="2 3">
    <name type="scientific">Puccinia striiformis f. sp. tritici PST-78</name>
    <dbReference type="NCBI Taxonomy" id="1165861"/>
    <lineage>
        <taxon>Eukaryota</taxon>
        <taxon>Fungi</taxon>
        <taxon>Dikarya</taxon>
        <taxon>Basidiomycota</taxon>
        <taxon>Pucciniomycotina</taxon>
        <taxon>Pucciniomycetes</taxon>
        <taxon>Pucciniales</taxon>
        <taxon>Pucciniaceae</taxon>
        <taxon>Puccinia</taxon>
    </lineage>
</organism>
<name>A0A0L0W2V5_9BASI</name>
<dbReference type="EMBL" id="AJIL01000007">
    <property type="protein sequence ID" value="KNF05595.1"/>
    <property type="molecule type" value="Genomic_DNA"/>
</dbReference>
<keyword evidence="3" id="KW-1185">Reference proteome</keyword>
<evidence type="ECO:0000256" key="1">
    <source>
        <dbReference type="SAM" id="MobiDB-lite"/>
    </source>
</evidence>
<comment type="caution">
    <text evidence="2">The sequence shown here is derived from an EMBL/GenBank/DDBJ whole genome shotgun (WGS) entry which is preliminary data.</text>
</comment>
<proteinExistence type="predicted"/>
<dbReference type="OrthoDB" id="2498534at2759"/>
<evidence type="ECO:0000313" key="2">
    <source>
        <dbReference type="EMBL" id="KNF05595.1"/>
    </source>
</evidence>